<comment type="cofactor">
    <cofactor evidence="7">
        <name>[4Fe-4S] cluster</name>
        <dbReference type="ChEBI" id="CHEBI:49883"/>
    </cofactor>
    <text evidence="7">Binds 2 [4Fe-4S] clusters per subunit.</text>
</comment>
<keyword evidence="7" id="KW-0874">Quinone</keyword>
<feature type="binding site" evidence="7">
    <location>
        <position position="100"/>
    </location>
    <ligand>
        <name>[4Fe-4S] cluster</name>
        <dbReference type="ChEBI" id="CHEBI:49883"/>
        <label>2</label>
    </ligand>
</feature>
<comment type="similarity">
    <text evidence="1 7">Belongs to the complex I 23 kDa subunit family.</text>
</comment>
<dbReference type="PROSITE" id="PS51379">
    <property type="entry name" value="4FE4S_FER_2"/>
    <property type="match status" value="2"/>
</dbReference>
<dbReference type="Gene3D" id="3.30.70.3270">
    <property type="match status" value="1"/>
</dbReference>
<feature type="binding site" evidence="7">
    <location>
        <position position="103"/>
    </location>
    <ligand>
        <name>[4Fe-4S] cluster</name>
        <dbReference type="ChEBI" id="CHEBI:49883"/>
        <label>2</label>
    </ligand>
</feature>
<accession>A0A8J6NIU8</accession>
<keyword evidence="7" id="KW-0472">Membrane</keyword>
<dbReference type="GO" id="GO:0051539">
    <property type="term" value="F:4 iron, 4 sulfur cluster binding"/>
    <property type="evidence" value="ECO:0007669"/>
    <property type="project" value="UniProtKB-KW"/>
</dbReference>
<organism evidence="10 11">
    <name type="scientific">Candidatus Desulfolinea nitratireducens</name>
    <dbReference type="NCBI Taxonomy" id="2841698"/>
    <lineage>
        <taxon>Bacteria</taxon>
        <taxon>Bacillati</taxon>
        <taxon>Chloroflexota</taxon>
        <taxon>Anaerolineae</taxon>
        <taxon>Anaerolineales</taxon>
        <taxon>Anaerolineales incertae sedis</taxon>
        <taxon>Candidatus Desulfolinea</taxon>
    </lineage>
</organism>
<comment type="subunit">
    <text evidence="7">NDH-1 is composed of 14 different subunits. Subunits NuoA, H, J, K, L, M, N constitute the membrane sector of the complex.</text>
</comment>
<evidence type="ECO:0000256" key="4">
    <source>
        <dbReference type="ARBA" id="ARBA00022967"/>
    </source>
</evidence>
<keyword evidence="10" id="KW-0560">Oxidoreductase</keyword>
<dbReference type="Pfam" id="PF12838">
    <property type="entry name" value="Fer4_7"/>
    <property type="match status" value="1"/>
</dbReference>
<keyword evidence="7" id="KW-0520">NAD</keyword>
<dbReference type="InterPro" id="IPR010226">
    <property type="entry name" value="NADH_quinone_OxRdtase_chainI"/>
</dbReference>
<dbReference type="EMBL" id="JACNJN010000073">
    <property type="protein sequence ID" value="MBC8334627.1"/>
    <property type="molecule type" value="Genomic_DNA"/>
</dbReference>
<dbReference type="GO" id="GO:0005886">
    <property type="term" value="C:plasma membrane"/>
    <property type="evidence" value="ECO:0007669"/>
    <property type="project" value="UniProtKB-SubCell"/>
</dbReference>
<feature type="binding site" evidence="7">
    <location>
        <position position="62"/>
    </location>
    <ligand>
        <name>[4Fe-4S] cluster</name>
        <dbReference type="ChEBI" id="CHEBI:49883"/>
        <label>2</label>
    </ligand>
</feature>
<reference evidence="10 11" key="1">
    <citation type="submission" date="2020-08" db="EMBL/GenBank/DDBJ databases">
        <title>Bridging the membrane lipid divide: bacteria of the FCB group superphylum have the potential to synthesize archaeal ether lipids.</title>
        <authorList>
            <person name="Villanueva L."/>
            <person name="Von Meijenfeldt F.A.B."/>
            <person name="Westbye A.B."/>
            <person name="Yadav S."/>
            <person name="Hopmans E.C."/>
            <person name="Dutilh B.E."/>
            <person name="Sinninghe Damste J.S."/>
        </authorList>
    </citation>
    <scope>NUCLEOTIDE SEQUENCE [LARGE SCALE GENOMIC DNA]</scope>
    <source>
        <strain evidence="10">NIOZ-UU36</strain>
    </source>
</reference>
<evidence type="ECO:0000313" key="10">
    <source>
        <dbReference type="EMBL" id="MBC8334627.1"/>
    </source>
</evidence>
<dbReference type="SUPFAM" id="SSF54862">
    <property type="entry name" value="4Fe-4S ferredoxins"/>
    <property type="match status" value="1"/>
</dbReference>
<feature type="binding site" evidence="7">
    <location>
        <position position="58"/>
    </location>
    <ligand>
        <name>[4Fe-4S] cluster</name>
        <dbReference type="ChEBI" id="CHEBI:49883"/>
        <label>1</label>
    </ligand>
</feature>
<protein>
    <recommendedName>
        <fullName evidence="7">NADH-quinone oxidoreductase subunit I</fullName>
        <ecNumber evidence="7">7.1.1.-</ecNumber>
    </recommendedName>
    <alternativeName>
        <fullName evidence="7">NADH dehydrogenase I subunit I</fullName>
    </alternativeName>
    <alternativeName>
        <fullName evidence="7">NDH-1 subunit I</fullName>
    </alternativeName>
</protein>
<feature type="domain" description="4Fe-4S ferredoxin-type" evidence="9">
    <location>
        <begin position="43"/>
        <end position="72"/>
    </location>
</feature>
<keyword evidence="2 7" id="KW-0004">4Fe-4S</keyword>
<dbReference type="InterPro" id="IPR017896">
    <property type="entry name" value="4Fe4S_Fe-S-bd"/>
</dbReference>
<proteinExistence type="inferred from homology"/>
<feature type="binding site" evidence="7">
    <location>
        <position position="55"/>
    </location>
    <ligand>
        <name>[4Fe-4S] cluster</name>
        <dbReference type="ChEBI" id="CHEBI:49883"/>
        <label>1</label>
    </ligand>
</feature>
<evidence type="ECO:0000256" key="6">
    <source>
        <dbReference type="ARBA" id="ARBA00023014"/>
    </source>
</evidence>
<feature type="compositionally biased region" description="Basic and acidic residues" evidence="8">
    <location>
        <begin position="158"/>
        <end position="167"/>
    </location>
</feature>
<comment type="catalytic activity">
    <reaction evidence="7">
        <text>a quinone + NADH + 5 H(+)(in) = a quinol + NAD(+) + 4 H(+)(out)</text>
        <dbReference type="Rhea" id="RHEA:57888"/>
        <dbReference type="ChEBI" id="CHEBI:15378"/>
        <dbReference type="ChEBI" id="CHEBI:24646"/>
        <dbReference type="ChEBI" id="CHEBI:57540"/>
        <dbReference type="ChEBI" id="CHEBI:57945"/>
        <dbReference type="ChEBI" id="CHEBI:132124"/>
    </reaction>
</comment>
<feature type="binding site" evidence="7">
    <location>
        <position position="107"/>
    </location>
    <ligand>
        <name>[4Fe-4S] cluster</name>
        <dbReference type="ChEBI" id="CHEBI:49883"/>
        <label>1</label>
    </ligand>
</feature>
<dbReference type="GO" id="GO:0048038">
    <property type="term" value="F:quinone binding"/>
    <property type="evidence" value="ECO:0007669"/>
    <property type="project" value="UniProtKB-KW"/>
</dbReference>
<dbReference type="PANTHER" id="PTHR10849:SF20">
    <property type="entry name" value="NADH DEHYDROGENASE [UBIQUINONE] IRON-SULFUR PROTEIN 8, MITOCHONDRIAL"/>
    <property type="match status" value="1"/>
</dbReference>
<keyword evidence="7" id="KW-1003">Cell membrane</keyword>
<dbReference type="GO" id="GO:0005506">
    <property type="term" value="F:iron ion binding"/>
    <property type="evidence" value="ECO:0007669"/>
    <property type="project" value="UniProtKB-UniRule"/>
</dbReference>
<dbReference type="NCBIfam" id="NF004537">
    <property type="entry name" value="PRK05888.1-3"/>
    <property type="match status" value="1"/>
</dbReference>
<evidence type="ECO:0000256" key="1">
    <source>
        <dbReference type="ARBA" id="ARBA00010277"/>
    </source>
</evidence>
<dbReference type="EC" id="7.1.1.-" evidence="7"/>
<evidence type="ECO:0000256" key="8">
    <source>
        <dbReference type="SAM" id="MobiDB-lite"/>
    </source>
</evidence>
<dbReference type="Proteomes" id="UP000614469">
    <property type="component" value="Unassembled WGS sequence"/>
</dbReference>
<dbReference type="NCBIfam" id="TIGR01971">
    <property type="entry name" value="NuoI"/>
    <property type="match status" value="1"/>
</dbReference>
<comment type="caution">
    <text evidence="10">The sequence shown here is derived from an EMBL/GenBank/DDBJ whole genome shotgun (WGS) entry which is preliminary data.</text>
</comment>
<dbReference type="NCBIfam" id="NF004538">
    <property type="entry name" value="PRK05888.1-4"/>
    <property type="match status" value="1"/>
</dbReference>
<dbReference type="InterPro" id="IPR017900">
    <property type="entry name" value="4Fe4S_Fe_S_CS"/>
</dbReference>
<gene>
    <name evidence="7 10" type="primary">nuoI</name>
    <name evidence="10" type="ORF">H8E29_05130</name>
</gene>
<dbReference type="GO" id="GO:0009060">
    <property type="term" value="P:aerobic respiration"/>
    <property type="evidence" value="ECO:0007669"/>
    <property type="project" value="TreeGrafter"/>
</dbReference>
<keyword evidence="3 7" id="KW-0479">Metal-binding</keyword>
<feature type="region of interest" description="Disordered" evidence="8">
    <location>
        <begin position="140"/>
        <end position="167"/>
    </location>
</feature>
<keyword evidence="7" id="KW-0830">Ubiquinone</keyword>
<evidence type="ECO:0000256" key="3">
    <source>
        <dbReference type="ARBA" id="ARBA00022723"/>
    </source>
</evidence>
<evidence type="ECO:0000256" key="7">
    <source>
        <dbReference type="HAMAP-Rule" id="MF_01351"/>
    </source>
</evidence>
<keyword evidence="4 7" id="KW-1278">Translocase</keyword>
<evidence type="ECO:0000256" key="5">
    <source>
        <dbReference type="ARBA" id="ARBA00023004"/>
    </source>
</evidence>
<comment type="subcellular location">
    <subcellularLocation>
        <location evidence="7">Cell membrane</location>
        <topology evidence="7">Peripheral membrane protein</topology>
    </subcellularLocation>
</comment>
<name>A0A8J6NIU8_9CHLR</name>
<evidence type="ECO:0000313" key="11">
    <source>
        <dbReference type="Proteomes" id="UP000614469"/>
    </source>
</evidence>
<comment type="function">
    <text evidence="7">NDH-1 shuttles electrons from NADH, via FMN and iron-sulfur (Fe-S) centers, to quinones in the respiratory chain. The immediate electron acceptor for the enzyme in this species is believed to be ubiquinone. Couples the redox reaction to proton translocation (for every two electrons transferred, four hydrogen ions are translocated across the cytoplasmic membrane), and thus conserves the redox energy in a proton gradient.</text>
</comment>
<sequence length="167" mass="19090">MLVELLRGLKTTFKMMLDKPVTIQYPEVKRPVRPRYKGRHELKRYDNGLEKCIGCSLCAAACPADAIFVEASENTDEERYSPGDRYASTYEINFLRCIYCGYCEDACPTEAIVLEHEYDMSYTNRFDAIFPKDKLIVPVPSNGKATPQKTEPGLFDRSVPEMKDPQD</sequence>
<feature type="binding site" evidence="7">
    <location>
        <position position="97"/>
    </location>
    <ligand>
        <name>[4Fe-4S] cluster</name>
        <dbReference type="ChEBI" id="CHEBI:49883"/>
        <label>2</label>
    </ligand>
</feature>
<keyword evidence="6 7" id="KW-0411">Iron-sulfur</keyword>
<evidence type="ECO:0000259" key="9">
    <source>
        <dbReference type="PROSITE" id="PS51379"/>
    </source>
</evidence>
<dbReference type="GO" id="GO:0050136">
    <property type="term" value="F:NADH dehydrogenase (quinone) (non-electrogenic) activity"/>
    <property type="evidence" value="ECO:0007669"/>
    <property type="project" value="UniProtKB-UniRule"/>
</dbReference>
<feature type="binding site" evidence="7">
    <location>
        <position position="52"/>
    </location>
    <ligand>
        <name>[4Fe-4S] cluster</name>
        <dbReference type="ChEBI" id="CHEBI:49883"/>
        <label>1</label>
    </ligand>
</feature>
<feature type="domain" description="4Fe-4S ferredoxin-type" evidence="9">
    <location>
        <begin position="88"/>
        <end position="117"/>
    </location>
</feature>
<dbReference type="HAMAP" id="MF_01351">
    <property type="entry name" value="NDH1_NuoI"/>
    <property type="match status" value="1"/>
</dbReference>
<dbReference type="PROSITE" id="PS00198">
    <property type="entry name" value="4FE4S_FER_1"/>
    <property type="match status" value="1"/>
</dbReference>
<keyword evidence="5 7" id="KW-0408">Iron</keyword>
<evidence type="ECO:0000256" key="2">
    <source>
        <dbReference type="ARBA" id="ARBA00022485"/>
    </source>
</evidence>
<dbReference type="AlphaFoldDB" id="A0A8J6NIU8"/>
<dbReference type="PANTHER" id="PTHR10849">
    <property type="entry name" value="NADH DEHYDROGENASE UBIQUINONE IRON-SULFUR PROTEIN 8, MITOCHONDRIAL"/>
    <property type="match status" value="1"/>
</dbReference>